<proteinExistence type="inferred from homology"/>
<keyword evidence="4 6" id="KW-1133">Transmembrane helix</keyword>
<dbReference type="InterPro" id="IPR051633">
    <property type="entry name" value="AceTr"/>
</dbReference>
<dbReference type="NCBIfam" id="NF038013">
    <property type="entry name" value="AceTr_1"/>
    <property type="match status" value="1"/>
</dbReference>
<gene>
    <name evidence="7" type="ORF">KTA_40410</name>
</gene>
<evidence type="ECO:0000256" key="3">
    <source>
        <dbReference type="ARBA" id="ARBA00022692"/>
    </source>
</evidence>
<dbReference type="InterPro" id="IPR047622">
    <property type="entry name" value="GPR1_FUN34_YAAH"/>
</dbReference>
<feature type="transmembrane region" description="Helical" evidence="6">
    <location>
        <begin position="12"/>
        <end position="38"/>
    </location>
</feature>
<dbReference type="GO" id="GO:0005886">
    <property type="term" value="C:plasma membrane"/>
    <property type="evidence" value="ECO:0007669"/>
    <property type="project" value="TreeGrafter"/>
</dbReference>
<comment type="similarity">
    <text evidence="2">Belongs to the acetate uptake transporter (AceTr) (TC 2.A.96) family.</text>
</comment>
<evidence type="ECO:0000313" key="7">
    <source>
        <dbReference type="EMBL" id="BBH95842.1"/>
    </source>
</evidence>
<feature type="transmembrane region" description="Helical" evidence="6">
    <location>
        <begin position="154"/>
        <end position="173"/>
    </location>
</feature>
<evidence type="ECO:0000256" key="1">
    <source>
        <dbReference type="ARBA" id="ARBA00004141"/>
    </source>
</evidence>
<dbReference type="PANTHER" id="PTHR31123:SF1">
    <property type="entry name" value="ACCUMULATION OF DYADS PROTEIN 2-RELATED"/>
    <property type="match status" value="1"/>
</dbReference>
<dbReference type="GO" id="GO:0015123">
    <property type="term" value="F:acetate transmembrane transporter activity"/>
    <property type="evidence" value="ECO:0007669"/>
    <property type="project" value="TreeGrafter"/>
</dbReference>
<feature type="transmembrane region" description="Helical" evidence="6">
    <location>
        <begin position="105"/>
        <end position="122"/>
    </location>
</feature>
<dbReference type="EMBL" id="AP019377">
    <property type="protein sequence ID" value="BBH95842.1"/>
    <property type="molecule type" value="Genomic_DNA"/>
</dbReference>
<feature type="transmembrane region" description="Helical" evidence="6">
    <location>
        <begin position="75"/>
        <end position="93"/>
    </location>
</feature>
<dbReference type="PANTHER" id="PTHR31123">
    <property type="entry name" value="ACCUMULATION OF DYADS PROTEIN 2-RELATED"/>
    <property type="match status" value="1"/>
</dbReference>
<organism evidence="7">
    <name type="scientific">Thermogemmatispora argillosa</name>
    <dbReference type="NCBI Taxonomy" id="2045280"/>
    <lineage>
        <taxon>Bacteria</taxon>
        <taxon>Bacillati</taxon>
        <taxon>Chloroflexota</taxon>
        <taxon>Ktedonobacteria</taxon>
        <taxon>Thermogemmatisporales</taxon>
        <taxon>Thermogemmatisporaceae</taxon>
        <taxon>Thermogemmatispora</taxon>
    </lineage>
</organism>
<name>A0A455T8P6_9CHLR</name>
<sequence>MAQIAAERSEPAAAAVANPAPLGLAAFALTTFVLSIVNTGLVAKNGLNDVIGLALFYGGLAQFLAGMWEFRNRNTLGATAFSTYGAFWLAFGFTVWQKLIVEGPILGWFMLAWGLITLLFFLSALRTDLALMAVLFFLFLTFVVLGIAEFSGNSLITNVGGWLGIVTALLAWYRSWAGILESGQGPFRLPVGPMS</sequence>
<comment type="subcellular location">
    <subcellularLocation>
        <location evidence="1">Membrane</location>
        <topology evidence="1">Multi-pass membrane protein</topology>
    </subcellularLocation>
</comment>
<feature type="transmembrane region" description="Helical" evidence="6">
    <location>
        <begin position="129"/>
        <end position="148"/>
    </location>
</feature>
<feature type="transmembrane region" description="Helical" evidence="6">
    <location>
        <begin position="50"/>
        <end position="68"/>
    </location>
</feature>
<keyword evidence="3 6" id="KW-0812">Transmembrane</keyword>
<evidence type="ECO:0000256" key="2">
    <source>
        <dbReference type="ARBA" id="ARBA00005587"/>
    </source>
</evidence>
<evidence type="ECO:0000256" key="4">
    <source>
        <dbReference type="ARBA" id="ARBA00022989"/>
    </source>
</evidence>
<evidence type="ECO:0000256" key="6">
    <source>
        <dbReference type="SAM" id="Phobius"/>
    </source>
</evidence>
<protein>
    <submittedName>
        <fullName evidence="7">Uncharacterized protein</fullName>
    </submittedName>
</protein>
<dbReference type="InterPro" id="IPR000791">
    <property type="entry name" value="Gpr1/Fun34/SatP-like"/>
</dbReference>
<evidence type="ECO:0000256" key="5">
    <source>
        <dbReference type="ARBA" id="ARBA00023136"/>
    </source>
</evidence>
<dbReference type="Pfam" id="PF01184">
    <property type="entry name" value="Gpr1_Fun34_YaaH"/>
    <property type="match status" value="1"/>
</dbReference>
<dbReference type="PROSITE" id="PS01114">
    <property type="entry name" value="GPR1_FUN34_YAAH"/>
    <property type="match status" value="1"/>
</dbReference>
<reference evidence="7" key="1">
    <citation type="submission" date="2018-12" db="EMBL/GenBank/DDBJ databases">
        <title>Novel natural products biosynthetic potential of the class Ktedonobacteria.</title>
        <authorList>
            <person name="Zheng Y."/>
            <person name="Saitou A."/>
            <person name="Wang C.M."/>
            <person name="Toyoda A."/>
            <person name="Minakuchi Y."/>
            <person name="Sekiguchi Y."/>
            <person name="Ueda K."/>
            <person name="Takano H."/>
            <person name="Sakai Y."/>
            <person name="Yokota A."/>
            <person name="Yabe S."/>
        </authorList>
    </citation>
    <scope>NUCLEOTIDE SEQUENCE</scope>
    <source>
        <strain evidence="7">A3-2</strain>
    </source>
</reference>
<dbReference type="AlphaFoldDB" id="A0A455T8P6"/>
<accession>A0A455T8P6</accession>
<keyword evidence="5 6" id="KW-0472">Membrane</keyword>